<dbReference type="GO" id="GO:0043531">
    <property type="term" value="F:ADP binding"/>
    <property type="evidence" value="ECO:0007669"/>
    <property type="project" value="InterPro"/>
</dbReference>
<dbReference type="Pfam" id="PF05659">
    <property type="entry name" value="RPW8"/>
    <property type="match status" value="1"/>
</dbReference>
<proteinExistence type="inferred from homology"/>
<reference evidence="5 6" key="1">
    <citation type="journal article" date="2023" name="BMC Biotechnol.">
        <title>Vitis rotundifolia cv Carlos genome sequencing.</title>
        <authorList>
            <person name="Huff M."/>
            <person name="Hulse-Kemp A."/>
            <person name="Scheffler B."/>
            <person name="Youngblood R."/>
            <person name="Simpson S."/>
            <person name="Babiker E."/>
            <person name="Staton M."/>
        </authorList>
    </citation>
    <scope>NUCLEOTIDE SEQUENCE [LARGE SCALE GENOMIC DNA]</scope>
    <source>
        <tissue evidence="5">Leaf</tissue>
    </source>
</reference>
<dbReference type="PANTHER" id="PTHR36766:SF3">
    <property type="entry name" value="RPW8 DOMAIN-CONTAINING PROTEIN"/>
    <property type="match status" value="1"/>
</dbReference>
<dbReference type="Pfam" id="PF00931">
    <property type="entry name" value="NB-ARC"/>
    <property type="match status" value="1"/>
</dbReference>
<dbReference type="Gene3D" id="3.80.10.10">
    <property type="entry name" value="Ribonuclease Inhibitor"/>
    <property type="match status" value="1"/>
</dbReference>
<dbReference type="InterPro" id="IPR042197">
    <property type="entry name" value="Apaf_helical"/>
</dbReference>
<evidence type="ECO:0000313" key="5">
    <source>
        <dbReference type="EMBL" id="KAJ9669994.1"/>
    </source>
</evidence>
<dbReference type="PROSITE" id="PS51153">
    <property type="entry name" value="RPW8"/>
    <property type="match status" value="1"/>
</dbReference>
<protein>
    <recommendedName>
        <fullName evidence="4">RPW8 domain-containing protein</fullName>
    </recommendedName>
</protein>
<comment type="caution">
    <text evidence="5">The sequence shown here is derived from an EMBL/GenBank/DDBJ whole genome shotgun (WGS) entry which is preliminary data.</text>
</comment>
<keyword evidence="2" id="KW-0677">Repeat</keyword>
<dbReference type="GO" id="GO:0006952">
    <property type="term" value="P:defense response"/>
    <property type="evidence" value="ECO:0007669"/>
    <property type="project" value="UniProtKB-KW"/>
</dbReference>
<dbReference type="AlphaFoldDB" id="A0AA38YGG0"/>
<dbReference type="PRINTS" id="PR00364">
    <property type="entry name" value="DISEASERSIST"/>
</dbReference>
<dbReference type="SUPFAM" id="SSF52540">
    <property type="entry name" value="P-loop containing nucleoside triphosphate hydrolases"/>
    <property type="match status" value="2"/>
</dbReference>
<dbReference type="PANTHER" id="PTHR36766">
    <property type="entry name" value="PLANT BROAD-SPECTRUM MILDEW RESISTANCE PROTEIN RPW8"/>
    <property type="match status" value="1"/>
</dbReference>
<organism evidence="5 6">
    <name type="scientific">Vitis rotundifolia</name>
    <name type="common">Muscadine grape</name>
    <dbReference type="NCBI Taxonomy" id="103349"/>
    <lineage>
        <taxon>Eukaryota</taxon>
        <taxon>Viridiplantae</taxon>
        <taxon>Streptophyta</taxon>
        <taxon>Embryophyta</taxon>
        <taxon>Tracheophyta</taxon>
        <taxon>Spermatophyta</taxon>
        <taxon>Magnoliopsida</taxon>
        <taxon>eudicotyledons</taxon>
        <taxon>Gunneridae</taxon>
        <taxon>Pentapetalae</taxon>
        <taxon>rosids</taxon>
        <taxon>Vitales</taxon>
        <taxon>Vitaceae</taxon>
        <taxon>Viteae</taxon>
        <taxon>Vitis</taxon>
    </lineage>
</organism>
<gene>
    <name evidence="5" type="ORF">PVL29_026515</name>
</gene>
<dbReference type="Gene3D" id="1.10.8.430">
    <property type="entry name" value="Helical domain of apoptotic protease-activating factors"/>
    <property type="match status" value="1"/>
</dbReference>
<sequence>MALALVGGAALGAAFQSLLTAVIKVSKKFAGFNSILKKLEATLESINPYIQEMERLNDELDRPRMEMEKLIQILQDGEKLIQDCSRCYCYQRIGYANKIKALDASLLRLFQVDVQAQVSRDVKEILAILKSNGFNWNYRGVSDEYENLGSCNAPGPPEFMVGLDVPLKELKRRLCEDGEPRIVIRAPGGCGKTTLAKGLCHDNEVREYFKHILYATVSKRPNLIAIITKLFWDEDERVPKFQNEEDAANQMELKLKKKEESGAVLLVLDDVWCGSESLLAKFKFGILKSKVLVTSRNEFPEFGSTYNLELLNEEDAMALFRHSAIPQRGSCNYTPSNSLVKEVVCHSTLIYRTCTYTSSICIHFCFLSKPQVISFVSGAQLQIVGHCKGLPLALEVVGRSLHGKSVEIWRSRLMKLSEGPSIVDSETDLRKCLQSSLDALNDEDVMLKECFMDLGSFPEDQKIPATALIDMWAELYNLDKDGVHAIANLHKLSSQSLLNLAVARNDASEIDGWYSDAIVMQHDLLRDLAIYQSNQEPIEERKRLFVDLTGSKLPEWWTEEEQPQSSARLVSISTGEMFSSRQGDLQIPETEVRWCNMQIPDPEVLILNFNQTQKKYKLPEFIKQMDKLKVLIVTNYGIAVELTNFSVLGSLSNLKRIRLEKVSIPTLCNTSMELKNLEKISLVMCYKIGQAFASSTIQIPEMLPNLREINIDYCNDLVELPEGFCDLVRLNKLSISNCPKLSGLPEGIEKLANLQVLRLRACVGVSKLPDSIGSLHKLSFLDITGCVKLSEMPNRIDGLRDLREFHMRRCPGLCELPSSVKNLVDLESVICDDHTLLLWESFKQSLPNLTLSVREVSTDWHLL</sequence>
<dbReference type="InterPro" id="IPR036388">
    <property type="entry name" value="WH-like_DNA-bd_sf"/>
</dbReference>
<dbReference type="Gene3D" id="3.40.50.300">
    <property type="entry name" value="P-loop containing nucleotide triphosphate hydrolases"/>
    <property type="match status" value="1"/>
</dbReference>
<evidence type="ECO:0000256" key="3">
    <source>
        <dbReference type="ARBA" id="ARBA00022821"/>
    </source>
</evidence>
<dbReference type="InterPro" id="IPR032675">
    <property type="entry name" value="LRR_dom_sf"/>
</dbReference>
<evidence type="ECO:0000259" key="4">
    <source>
        <dbReference type="PROSITE" id="PS51153"/>
    </source>
</evidence>
<dbReference type="Pfam" id="PF23598">
    <property type="entry name" value="LRR_14"/>
    <property type="match status" value="1"/>
</dbReference>
<comment type="similarity">
    <text evidence="1">Belongs to the disease resistance NB-LRR family.</text>
</comment>
<evidence type="ECO:0000313" key="6">
    <source>
        <dbReference type="Proteomes" id="UP001168098"/>
    </source>
</evidence>
<dbReference type="Proteomes" id="UP001168098">
    <property type="component" value="Unassembled WGS sequence"/>
</dbReference>
<dbReference type="InterPro" id="IPR055414">
    <property type="entry name" value="LRR_R13L4/SHOC2-like"/>
</dbReference>
<dbReference type="InterPro" id="IPR027417">
    <property type="entry name" value="P-loop_NTPase"/>
</dbReference>
<dbReference type="EMBL" id="JARBHA010000020">
    <property type="protein sequence ID" value="KAJ9669994.1"/>
    <property type="molecule type" value="Genomic_DNA"/>
</dbReference>
<evidence type="ECO:0000256" key="1">
    <source>
        <dbReference type="ARBA" id="ARBA00008894"/>
    </source>
</evidence>
<dbReference type="InterPro" id="IPR002182">
    <property type="entry name" value="NB-ARC"/>
</dbReference>
<accession>A0AA38YGG0</accession>
<dbReference type="Gene3D" id="1.10.10.10">
    <property type="entry name" value="Winged helix-like DNA-binding domain superfamily/Winged helix DNA-binding domain"/>
    <property type="match status" value="1"/>
</dbReference>
<evidence type="ECO:0000256" key="2">
    <source>
        <dbReference type="ARBA" id="ARBA00022737"/>
    </source>
</evidence>
<name>A0AA38YGG0_VITRO</name>
<feature type="domain" description="RPW8" evidence="4">
    <location>
        <begin position="1"/>
        <end position="148"/>
    </location>
</feature>
<keyword evidence="6" id="KW-1185">Reference proteome</keyword>
<keyword evidence="3" id="KW-0611">Plant defense</keyword>
<dbReference type="InterPro" id="IPR008808">
    <property type="entry name" value="Powdery_mildew-R_dom"/>
</dbReference>
<dbReference type="SUPFAM" id="SSF52058">
    <property type="entry name" value="L domain-like"/>
    <property type="match status" value="1"/>
</dbReference>